<comment type="similarity">
    <text evidence="1">Belongs to the DprA/Smf family.</text>
</comment>
<keyword evidence="7" id="KW-1185">Reference proteome</keyword>
<dbReference type="Pfam" id="PF02481">
    <property type="entry name" value="DNA_processg_A"/>
    <property type="match status" value="1"/>
</dbReference>
<dbReference type="Proteomes" id="UP000681131">
    <property type="component" value="Chromosome"/>
</dbReference>
<dbReference type="PANTHER" id="PTHR43022:SF1">
    <property type="entry name" value="PROTEIN SMF"/>
    <property type="match status" value="1"/>
</dbReference>
<dbReference type="OrthoDB" id="9785707at2"/>
<feature type="domain" description="Smf/DprA SLOG" evidence="2">
    <location>
        <begin position="79"/>
        <end position="287"/>
    </location>
</feature>
<dbReference type="EMBL" id="CP043424">
    <property type="protein sequence ID" value="QIW11431.1"/>
    <property type="molecule type" value="Genomic_DNA"/>
</dbReference>
<feature type="domain" description="DprA winged helix" evidence="3">
    <location>
        <begin position="308"/>
        <end position="358"/>
    </location>
</feature>
<accession>A0A2Z4XXR3</accession>
<dbReference type="NCBIfam" id="TIGR00732">
    <property type="entry name" value="dprA"/>
    <property type="match status" value="1"/>
</dbReference>
<dbReference type="Pfam" id="PF17782">
    <property type="entry name" value="WHD_DprA"/>
    <property type="match status" value="1"/>
</dbReference>
<dbReference type="InterPro" id="IPR003488">
    <property type="entry name" value="DprA"/>
</dbReference>
<dbReference type="AlphaFoldDB" id="A0A2Z4XXR3"/>
<dbReference type="KEGG" id="fad:CDH04_01650"/>
<evidence type="ECO:0000313" key="5">
    <source>
        <dbReference type="EMBL" id="QIW11431.1"/>
    </source>
</evidence>
<evidence type="ECO:0000313" key="4">
    <source>
        <dbReference type="EMBL" id="AXA33203.1"/>
    </source>
</evidence>
<dbReference type="RefSeq" id="WP_112869376.1">
    <property type="nucleotide sequence ID" value="NZ_CP021781.1"/>
</dbReference>
<reference evidence="5 7" key="2">
    <citation type="submission" date="2019-08" db="EMBL/GenBank/DDBJ databases">
        <title>Complete genome sequences of Francisella adeliensis (FSC1325 and FSC1326).</title>
        <authorList>
            <person name="Ohrman C."/>
            <person name="Uneklint I."/>
            <person name="Vallesi A."/>
            <person name="Karlsson L."/>
            <person name="Sjodin A."/>
        </authorList>
    </citation>
    <scope>NUCLEOTIDE SEQUENCE [LARGE SCALE GENOMIC DNA]</scope>
    <source>
        <strain evidence="5 7">FSC1325</strain>
    </source>
</reference>
<gene>
    <name evidence="4" type="primary">dprA</name>
    <name evidence="4" type="ORF">CDH04_01650</name>
    <name evidence="5" type="ORF">FZC43_01655</name>
</gene>
<evidence type="ECO:0000259" key="2">
    <source>
        <dbReference type="Pfam" id="PF02481"/>
    </source>
</evidence>
<dbReference type="EMBL" id="CP021781">
    <property type="protein sequence ID" value="AXA33203.1"/>
    <property type="molecule type" value="Genomic_DNA"/>
</dbReference>
<dbReference type="InterPro" id="IPR036388">
    <property type="entry name" value="WH-like_DNA-bd_sf"/>
</dbReference>
<dbReference type="GO" id="GO:0009294">
    <property type="term" value="P:DNA-mediated transformation"/>
    <property type="evidence" value="ECO:0007669"/>
    <property type="project" value="InterPro"/>
</dbReference>
<dbReference type="InterPro" id="IPR057666">
    <property type="entry name" value="DrpA_SLOG"/>
</dbReference>
<dbReference type="Gene3D" id="3.40.50.450">
    <property type="match status" value="1"/>
</dbReference>
<dbReference type="SUPFAM" id="SSF102405">
    <property type="entry name" value="MCP/YpsA-like"/>
    <property type="match status" value="1"/>
</dbReference>
<dbReference type="Gene3D" id="1.10.10.10">
    <property type="entry name" value="Winged helix-like DNA-binding domain superfamily/Winged helix DNA-binding domain"/>
    <property type="match status" value="1"/>
</dbReference>
<evidence type="ECO:0000259" key="3">
    <source>
        <dbReference type="Pfam" id="PF17782"/>
    </source>
</evidence>
<sequence>MHNSSKIALILSCTPYFGPRKFILALENSINFNELIENPKSFRKQLALRDISIDYLTEKKYLTYLDKANKWLEDSNHNIISYFDDNYPSDLKELSDPPILLYCVGDISLLKNMQLAIVGSRNYSTYGRNVTDKIISNLTESKITITSGLAFGIDTLAHQQALNNNLKTIAVIGTGADIIYPSNNRKLHSQIATNGLIISEFQLGVGPLRHNFPLRNRIISGLSKGVLVVEAAAKSGSLITANLALEQNKDVFAVPGSIFNITSEGCNTLISQGAKVVTDAKDIISELCANELTIQEDIFINTQANNFSEQEKLVFDSIDSKLTTIDNIINSTKLNYSEITQILFELEMQNLIQSAPGGYTK</sequence>
<dbReference type="InterPro" id="IPR041614">
    <property type="entry name" value="DprA_WH"/>
</dbReference>
<name>A0A2Z4XXR3_9GAMM</name>
<evidence type="ECO:0000313" key="7">
    <source>
        <dbReference type="Proteomes" id="UP000681131"/>
    </source>
</evidence>
<protein>
    <submittedName>
        <fullName evidence="4">DNA-protecting protein DprA</fullName>
    </submittedName>
</protein>
<evidence type="ECO:0000256" key="1">
    <source>
        <dbReference type="ARBA" id="ARBA00006525"/>
    </source>
</evidence>
<dbReference type="PANTHER" id="PTHR43022">
    <property type="entry name" value="PROTEIN SMF"/>
    <property type="match status" value="1"/>
</dbReference>
<reference evidence="4 6" key="1">
    <citation type="submission" date="2017-06" db="EMBL/GenBank/DDBJ databases">
        <title>Complete genome of Francisella adeliensis.</title>
        <authorList>
            <person name="Vallesi A."/>
            <person name="Sjodin A."/>
        </authorList>
    </citation>
    <scope>NUCLEOTIDE SEQUENCE [LARGE SCALE GENOMIC DNA]</scope>
    <source>
        <strain evidence="4 6">FDC440</strain>
    </source>
</reference>
<evidence type="ECO:0000313" key="6">
    <source>
        <dbReference type="Proteomes" id="UP000251120"/>
    </source>
</evidence>
<dbReference type="Proteomes" id="UP000251120">
    <property type="component" value="Chromosome"/>
</dbReference>
<organism evidence="4 6">
    <name type="scientific">Francisella adeliensis</name>
    <dbReference type="NCBI Taxonomy" id="2007306"/>
    <lineage>
        <taxon>Bacteria</taxon>
        <taxon>Pseudomonadati</taxon>
        <taxon>Pseudomonadota</taxon>
        <taxon>Gammaproteobacteria</taxon>
        <taxon>Thiotrichales</taxon>
        <taxon>Francisellaceae</taxon>
        <taxon>Francisella</taxon>
    </lineage>
</organism>
<proteinExistence type="inferred from homology"/>